<dbReference type="EMBL" id="CM010721">
    <property type="protein sequence ID" value="RZC69214.1"/>
    <property type="molecule type" value="Genomic_DNA"/>
</dbReference>
<dbReference type="Proteomes" id="UP000316621">
    <property type="component" value="Chromosome 7"/>
</dbReference>
<name>A0A4Y7K788_PAPSO</name>
<organism evidence="1 2">
    <name type="scientific">Papaver somniferum</name>
    <name type="common">Opium poppy</name>
    <dbReference type="NCBI Taxonomy" id="3469"/>
    <lineage>
        <taxon>Eukaryota</taxon>
        <taxon>Viridiplantae</taxon>
        <taxon>Streptophyta</taxon>
        <taxon>Embryophyta</taxon>
        <taxon>Tracheophyta</taxon>
        <taxon>Spermatophyta</taxon>
        <taxon>Magnoliopsida</taxon>
        <taxon>Ranunculales</taxon>
        <taxon>Papaveraceae</taxon>
        <taxon>Papaveroideae</taxon>
        <taxon>Papaver</taxon>
    </lineage>
</organism>
<protein>
    <submittedName>
        <fullName evidence="1">Uncharacterized protein</fullName>
    </submittedName>
</protein>
<reference evidence="1 2" key="1">
    <citation type="journal article" date="2018" name="Science">
        <title>The opium poppy genome and morphinan production.</title>
        <authorList>
            <person name="Guo L."/>
            <person name="Winzer T."/>
            <person name="Yang X."/>
            <person name="Li Y."/>
            <person name="Ning Z."/>
            <person name="He Z."/>
            <person name="Teodor R."/>
            <person name="Lu Y."/>
            <person name="Bowser T.A."/>
            <person name="Graham I.A."/>
            <person name="Ye K."/>
        </authorList>
    </citation>
    <scope>NUCLEOTIDE SEQUENCE [LARGE SCALE GENOMIC DNA]</scope>
    <source>
        <strain evidence="2">cv. HN1</strain>
        <tissue evidence="1">Leaves</tissue>
    </source>
</reference>
<dbReference type="AlphaFoldDB" id="A0A4Y7K788"/>
<gene>
    <name evidence="1" type="ORF">C5167_032321</name>
</gene>
<dbReference type="Gramene" id="RZC69214">
    <property type="protein sequence ID" value="RZC69214"/>
    <property type="gene ID" value="C5167_032321"/>
</dbReference>
<accession>A0A4Y7K788</accession>
<proteinExistence type="predicted"/>
<sequence length="132" mass="15027">MLLLMCTRATPSIVYEPHNYPHSEAWSSGYSQRKLNRTGTIDMEHYEFTAMDDITKFQPTESHKEELLDEDKANHDSDTRILQPGLAPKVLFFLVLNACSSRNQNYKVVASFSTTKTEVFAETNCCSSLRGQ</sequence>
<dbReference type="OrthoDB" id="1945967at2759"/>
<evidence type="ECO:0000313" key="1">
    <source>
        <dbReference type="EMBL" id="RZC69214.1"/>
    </source>
</evidence>
<keyword evidence="2" id="KW-1185">Reference proteome</keyword>
<evidence type="ECO:0000313" key="2">
    <source>
        <dbReference type="Proteomes" id="UP000316621"/>
    </source>
</evidence>